<dbReference type="PANTHER" id="PTHR43767">
    <property type="entry name" value="LONG-CHAIN-FATTY-ACID--COA LIGASE"/>
    <property type="match status" value="1"/>
</dbReference>
<dbReference type="PANTHER" id="PTHR43767:SF1">
    <property type="entry name" value="NONRIBOSOMAL PEPTIDE SYNTHASE PES1 (EUROFUNG)-RELATED"/>
    <property type="match status" value="1"/>
</dbReference>
<dbReference type="Proteomes" id="UP000054624">
    <property type="component" value="Unassembled WGS sequence"/>
</dbReference>
<dbReference type="InterPro" id="IPR025110">
    <property type="entry name" value="AMP-bd_C"/>
</dbReference>
<dbReference type="InterPro" id="IPR042099">
    <property type="entry name" value="ANL_N_sf"/>
</dbReference>
<sequence>MHLTSGLQRAVQQKPDCVATIFRGRRRTWREVAGRVARLAAALQTHGLAKGDRVGMLAQNSDRYLEYVLGTWWAGGVVNPVNARWSVPEIVYSLDDCDTGILLVDDAHWHHVQHIRERARRAPVVIHVGDGPAPDGVDSFEKLIEESHPVDDAGRGGNDLASIMYTGGTTGLSKGVMQTHLNLWSSAMQRLASAPALPGVATLQVAPLFHMAGLGRAIIQWIAGESRVILPAFDAGEVLRAIREESIGELQLVPTMIEAVLAHPDASSTSFASVKRLTYGASPISAALLERVIANLPGVELINSYGLTEACSNVCASVPGDHDEAGRRSGLYRSVGPCGPAVLVKIVDEAGREVPRGTVGEIIVRGPNITPGYWNKPEETAKALRNGWLHTGDGAYMNEAGYLFIVDRLKDMIVSGGENVYSAEVENAIAQHPAVAACAVIGVPHEKWGEAVHAVVVPKPGMTMGADEIREHCRQFIAGYKCPKSVEFRTELPLSAAGKVLKRELRAERLSGCWR</sequence>
<proteinExistence type="inferred from homology"/>
<keyword evidence="2 5" id="KW-0436">Ligase</keyword>
<evidence type="ECO:0000259" key="4">
    <source>
        <dbReference type="Pfam" id="PF13193"/>
    </source>
</evidence>
<dbReference type="PROSITE" id="PS00455">
    <property type="entry name" value="AMP_BINDING"/>
    <property type="match status" value="1"/>
</dbReference>
<dbReference type="Gene3D" id="3.30.300.30">
    <property type="match status" value="1"/>
</dbReference>
<dbReference type="NCBIfam" id="NF004837">
    <property type="entry name" value="PRK06187.1"/>
    <property type="match status" value="1"/>
</dbReference>
<accession>A0A158AC91</accession>
<name>A0A158AC91_9BURK</name>
<dbReference type="InterPro" id="IPR000873">
    <property type="entry name" value="AMP-dep_synth/lig_dom"/>
</dbReference>
<dbReference type="Gene3D" id="3.40.50.12780">
    <property type="entry name" value="N-terminal domain of ligase-like"/>
    <property type="match status" value="1"/>
</dbReference>
<dbReference type="STRING" id="1777137.AWB76_02158"/>
<feature type="domain" description="AMP-dependent synthetase/ligase" evidence="3">
    <location>
        <begin position="7"/>
        <end position="374"/>
    </location>
</feature>
<keyword evidence="6" id="KW-1185">Reference proteome</keyword>
<dbReference type="Pfam" id="PF00501">
    <property type="entry name" value="AMP-binding"/>
    <property type="match status" value="1"/>
</dbReference>
<dbReference type="Pfam" id="PF13193">
    <property type="entry name" value="AMP-binding_C"/>
    <property type="match status" value="1"/>
</dbReference>
<dbReference type="FunFam" id="3.30.300.30:FF:000008">
    <property type="entry name" value="2,3-dihydroxybenzoate-AMP ligase"/>
    <property type="match status" value="1"/>
</dbReference>
<evidence type="ECO:0000259" key="3">
    <source>
        <dbReference type="Pfam" id="PF00501"/>
    </source>
</evidence>
<dbReference type="SUPFAM" id="SSF56801">
    <property type="entry name" value="Acetyl-CoA synthetase-like"/>
    <property type="match status" value="1"/>
</dbReference>
<comment type="similarity">
    <text evidence="1">Belongs to the ATP-dependent AMP-binding enzyme family.</text>
</comment>
<dbReference type="InterPro" id="IPR020845">
    <property type="entry name" value="AMP-binding_CS"/>
</dbReference>
<dbReference type="EMBL" id="FCOI02000005">
    <property type="protein sequence ID" value="SAK55360.1"/>
    <property type="molecule type" value="Genomic_DNA"/>
</dbReference>
<reference evidence="6" key="1">
    <citation type="submission" date="2016-01" db="EMBL/GenBank/DDBJ databases">
        <authorList>
            <person name="Peeters Charlotte."/>
        </authorList>
    </citation>
    <scope>NUCLEOTIDE SEQUENCE [LARGE SCALE GENOMIC DNA]</scope>
</reference>
<organism evidence="5 6">
    <name type="scientific">Caballeronia temeraria</name>
    <dbReference type="NCBI Taxonomy" id="1777137"/>
    <lineage>
        <taxon>Bacteria</taxon>
        <taxon>Pseudomonadati</taxon>
        <taxon>Pseudomonadota</taxon>
        <taxon>Betaproteobacteria</taxon>
        <taxon>Burkholderiales</taxon>
        <taxon>Burkholderiaceae</taxon>
        <taxon>Caballeronia</taxon>
    </lineage>
</organism>
<dbReference type="GO" id="GO:0016878">
    <property type="term" value="F:acid-thiol ligase activity"/>
    <property type="evidence" value="ECO:0007669"/>
    <property type="project" value="UniProtKB-ARBA"/>
</dbReference>
<dbReference type="CDD" id="cd17631">
    <property type="entry name" value="FACL_FadD13-like"/>
    <property type="match status" value="1"/>
</dbReference>
<dbReference type="InterPro" id="IPR045851">
    <property type="entry name" value="AMP-bd_C_sf"/>
</dbReference>
<dbReference type="RefSeq" id="WP_061160082.1">
    <property type="nucleotide sequence ID" value="NZ_FCOI02000005.1"/>
</dbReference>
<evidence type="ECO:0000313" key="5">
    <source>
        <dbReference type="EMBL" id="SAK55360.1"/>
    </source>
</evidence>
<dbReference type="OrthoDB" id="9766486at2"/>
<gene>
    <name evidence="5" type="ORF">AWB76_02158</name>
</gene>
<evidence type="ECO:0000256" key="2">
    <source>
        <dbReference type="ARBA" id="ARBA00022598"/>
    </source>
</evidence>
<dbReference type="InterPro" id="IPR050237">
    <property type="entry name" value="ATP-dep_AMP-bd_enzyme"/>
</dbReference>
<feature type="domain" description="AMP-binding enzyme C-terminal" evidence="4">
    <location>
        <begin position="424"/>
        <end position="499"/>
    </location>
</feature>
<protein>
    <submittedName>
        <fullName evidence="5">Long-chain fatty acid--CoA ligase</fullName>
    </submittedName>
</protein>
<dbReference type="AlphaFoldDB" id="A0A158AC91"/>
<evidence type="ECO:0000313" key="6">
    <source>
        <dbReference type="Proteomes" id="UP000054624"/>
    </source>
</evidence>
<evidence type="ECO:0000256" key="1">
    <source>
        <dbReference type="ARBA" id="ARBA00006432"/>
    </source>
</evidence>